<dbReference type="EMBL" id="BK059132">
    <property type="protein sequence ID" value="DAE33105.1"/>
    <property type="molecule type" value="Genomic_DNA"/>
</dbReference>
<organism evidence="1">
    <name type="scientific">virus sp. ctrcb4</name>
    <dbReference type="NCBI Taxonomy" id="2825824"/>
    <lineage>
        <taxon>Viruses</taxon>
    </lineage>
</organism>
<name>A0A8S5RPP8_9VIRU</name>
<reference evidence="1" key="1">
    <citation type="journal article" date="2021" name="Proc. Natl. Acad. Sci. U.S.A.">
        <title>A Catalog of Tens of Thousands of Viruses from Human Metagenomes Reveals Hidden Associations with Chronic Diseases.</title>
        <authorList>
            <person name="Tisza M.J."/>
            <person name="Buck C.B."/>
        </authorList>
    </citation>
    <scope>NUCLEOTIDE SEQUENCE</scope>
    <source>
        <strain evidence="1">Ctrcb4</strain>
    </source>
</reference>
<protein>
    <submittedName>
        <fullName evidence="1">Uncharacterized protein</fullName>
    </submittedName>
</protein>
<accession>A0A8S5RPP8</accession>
<proteinExistence type="predicted"/>
<evidence type="ECO:0000313" key="1">
    <source>
        <dbReference type="EMBL" id="DAE33105.1"/>
    </source>
</evidence>
<sequence>MIFVYSLMKIHYLKIKILMIYKQRKIIQLKNIVVI</sequence>